<evidence type="ECO:0008006" key="4">
    <source>
        <dbReference type="Google" id="ProtNLM"/>
    </source>
</evidence>
<evidence type="ECO:0000256" key="1">
    <source>
        <dbReference type="SAM" id="MobiDB-lite"/>
    </source>
</evidence>
<evidence type="ECO:0000313" key="2">
    <source>
        <dbReference type="EMBL" id="KAK7434135.1"/>
    </source>
</evidence>
<dbReference type="Proteomes" id="UP001498398">
    <property type="component" value="Unassembled WGS sequence"/>
</dbReference>
<keyword evidence="3" id="KW-1185">Reference proteome</keyword>
<sequence>MTDFIFEALHLTGAAEYDYLISHGVDPSDVYLYQQDRKQLRTIRHKRHQNAMDYLKNRDSRLTRARENNARRRQEFSQLSTEGQHKILEERRLSQEMYRRHNRELLAAKERERRAKKKAASLCTDSTQATQ</sequence>
<protein>
    <recommendedName>
        <fullName evidence="4">BZIP domain-containing protein</fullName>
    </recommendedName>
</protein>
<reference evidence="2 3" key="1">
    <citation type="submission" date="2024-01" db="EMBL/GenBank/DDBJ databases">
        <title>A draft genome for the cacao thread blight pathogen Marasmiellus scandens.</title>
        <authorList>
            <person name="Baruah I.K."/>
            <person name="Leung J."/>
            <person name="Bukari Y."/>
            <person name="Amoako-Attah I."/>
            <person name="Meinhardt L.W."/>
            <person name="Bailey B.A."/>
            <person name="Cohen S.P."/>
        </authorList>
    </citation>
    <scope>NUCLEOTIDE SEQUENCE [LARGE SCALE GENOMIC DNA]</scope>
    <source>
        <strain evidence="2 3">GH-19</strain>
    </source>
</reference>
<organism evidence="2 3">
    <name type="scientific">Marasmiellus scandens</name>
    <dbReference type="NCBI Taxonomy" id="2682957"/>
    <lineage>
        <taxon>Eukaryota</taxon>
        <taxon>Fungi</taxon>
        <taxon>Dikarya</taxon>
        <taxon>Basidiomycota</taxon>
        <taxon>Agaricomycotina</taxon>
        <taxon>Agaricomycetes</taxon>
        <taxon>Agaricomycetidae</taxon>
        <taxon>Agaricales</taxon>
        <taxon>Marasmiineae</taxon>
        <taxon>Omphalotaceae</taxon>
        <taxon>Marasmiellus</taxon>
    </lineage>
</organism>
<feature type="region of interest" description="Disordered" evidence="1">
    <location>
        <begin position="110"/>
        <end position="131"/>
    </location>
</feature>
<comment type="caution">
    <text evidence="2">The sequence shown here is derived from an EMBL/GenBank/DDBJ whole genome shotgun (WGS) entry which is preliminary data.</text>
</comment>
<dbReference type="EMBL" id="JBANRG010000131">
    <property type="protein sequence ID" value="KAK7434135.1"/>
    <property type="molecule type" value="Genomic_DNA"/>
</dbReference>
<proteinExistence type="predicted"/>
<evidence type="ECO:0000313" key="3">
    <source>
        <dbReference type="Proteomes" id="UP001498398"/>
    </source>
</evidence>
<accession>A0ABR1IL17</accession>
<name>A0ABR1IL17_9AGAR</name>
<gene>
    <name evidence="2" type="ORF">VKT23_020361</name>
</gene>